<dbReference type="GO" id="GO:0007168">
    <property type="term" value="P:receptor guanylyl cyclase signaling pathway"/>
    <property type="evidence" value="ECO:0007669"/>
    <property type="project" value="TreeGrafter"/>
</dbReference>
<evidence type="ECO:0000256" key="4">
    <source>
        <dbReference type="ARBA" id="ARBA00023170"/>
    </source>
</evidence>
<comment type="subcellular location">
    <subcellularLocation>
        <location evidence="1">Membrane</location>
        <topology evidence="1">Single-pass membrane protein</topology>
    </subcellularLocation>
</comment>
<dbReference type="GO" id="GO:0001653">
    <property type="term" value="F:peptide receptor activity"/>
    <property type="evidence" value="ECO:0007669"/>
    <property type="project" value="TreeGrafter"/>
</dbReference>
<keyword evidence="7" id="KW-1133">Transmembrane helix</keyword>
<evidence type="ECO:0000256" key="1">
    <source>
        <dbReference type="ARBA" id="ARBA00004167"/>
    </source>
</evidence>
<dbReference type="GO" id="GO:0004016">
    <property type="term" value="F:adenylate cyclase activity"/>
    <property type="evidence" value="ECO:0007669"/>
    <property type="project" value="TreeGrafter"/>
</dbReference>
<proteinExistence type="predicted"/>
<keyword evidence="8" id="KW-1185">Reference proteome</keyword>
<evidence type="ECO:0000313" key="9">
    <source>
        <dbReference type="WBParaSite" id="ACAC_0000441001-mRNA-1"/>
    </source>
</evidence>
<evidence type="ECO:0000256" key="2">
    <source>
        <dbReference type="ARBA" id="ARBA00022729"/>
    </source>
</evidence>
<dbReference type="InterPro" id="IPR050401">
    <property type="entry name" value="Cyclic_nucleotide_synthase"/>
</dbReference>
<dbReference type="InterPro" id="IPR028082">
    <property type="entry name" value="Peripla_BP_I"/>
</dbReference>
<dbReference type="STRING" id="6313.A0A0K0D2W5"/>
<keyword evidence="5" id="KW-0325">Glycoprotein</keyword>
<dbReference type="PANTHER" id="PTHR11920">
    <property type="entry name" value="GUANYLYL CYCLASE"/>
    <property type="match status" value="1"/>
</dbReference>
<evidence type="ECO:0000256" key="3">
    <source>
        <dbReference type="ARBA" id="ARBA00022741"/>
    </source>
</evidence>
<evidence type="ECO:0000256" key="7">
    <source>
        <dbReference type="SAM" id="Phobius"/>
    </source>
</evidence>
<dbReference type="PRINTS" id="PR00255">
    <property type="entry name" value="NATPEPTIDER"/>
</dbReference>
<sequence>DVWKDTKAIPDGKDNLALRAAKKFFVGVSQVAELADAMMLYAIALNRCTAAGLAEPTGTDLAQFSSGQFEGFSGTVIINEYHTRDPVFLVYGLNSSNQQIVMLKITERAVNGNSTLIQDVQPPSVMWASRGGSPPRNRPLCDFNGSACPPTFVEKYLAITLVAVIVPVCILIMAIIVVLRYRKLEEERLNELWKIPFNTLKKRNTKIPEHRPKCSFDAQFNHDSYQVLSKFKNEHEALLLLSARRGFSGGTAAHLEACADEAELCAAEEGS</sequence>
<reference evidence="8" key="1">
    <citation type="submission" date="2012-09" db="EMBL/GenBank/DDBJ databases">
        <authorList>
            <person name="Martin A.A."/>
        </authorList>
    </citation>
    <scope>NUCLEOTIDE SEQUENCE</scope>
</reference>
<keyword evidence="6" id="KW-0456">Lyase</keyword>
<feature type="transmembrane region" description="Helical" evidence="7">
    <location>
        <begin position="156"/>
        <end position="179"/>
    </location>
</feature>
<dbReference type="Proteomes" id="UP000035642">
    <property type="component" value="Unassembled WGS sequence"/>
</dbReference>
<dbReference type="SUPFAM" id="SSF53822">
    <property type="entry name" value="Periplasmic binding protein-like I"/>
    <property type="match status" value="1"/>
</dbReference>
<dbReference type="PANTHER" id="PTHR11920:SF493">
    <property type="entry name" value="RECEPTOR-TYPE GUANYLATE CYCLASE GCY-22"/>
    <property type="match status" value="1"/>
</dbReference>
<evidence type="ECO:0000256" key="6">
    <source>
        <dbReference type="ARBA" id="ARBA00023239"/>
    </source>
</evidence>
<dbReference type="GO" id="GO:0000166">
    <property type="term" value="F:nucleotide binding"/>
    <property type="evidence" value="ECO:0007669"/>
    <property type="project" value="UniProtKB-KW"/>
</dbReference>
<dbReference type="AlphaFoldDB" id="A0A0K0D2W5"/>
<keyword evidence="3" id="KW-0547">Nucleotide-binding</keyword>
<protein>
    <submittedName>
        <fullName evidence="9">ANF_receptor domain-containing protein</fullName>
    </submittedName>
</protein>
<dbReference type="Gene3D" id="3.40.50.2300">
    <property type="match status" value="1"/>
</dbReference>
<evidence type="ECO:0000313" key="8">
    <source>
        <dbReference type="Proteomes" id="UP000035642"/>
    </source>
</evidence>
<dbReference type="GO" id="GO:0005886">
    <property type="term" value="C:plasma membrane"/>
    <property type="evidence" value="ECO:0007669"/>
    <property type="project" value="TreeGrafter"/>
</dbReference>
<keyword evidence="7" id="KW-0812">Transmembrane</keyword>
<reference evidence="9" key="2">
    <citation type="submission" date="2017-02" db="UniProtKB">
        <authorList>
            <consortium name="WormBaseParasite"/>
        </authorList>
    </citation>
    <scope>IDENTIFICATION</scope>
</reference>
<dbReference type="InterPro" id="IPR001170">
    <property type="entry name" value="ANPR/GUC"/>
</dbReference>
<dbReference type="WBParaSite" id="ACAC_0000441001-mRNA-1">
    <property type="protein sequence ID" value="ACAC_0000441001-mRNA-1"/>
    <property type="gene ID" value="ACAC_0000441001"/>
</dbReference>
<keyword evidence="7" id="KW-0472">Membrane</keyword>
<keyword evidence="2" id="KW-0732">Signal</keyword>
<organism evidence="8 9">
    <name type="scientific">Angiostrongylus cantonensis</name>
    <name type="common">Rat lungworm</name>
    <dbReference type="NCBI Taxonomy" id="6313"/>
    <lineage>
        <taxon>Eukaryota</taxon>
        <taxon>Metazoa</taxon>
        <taxon>Ecdysozoa</taxon>
        <taxon>Nematoda</taxon>
        <taxon>Chromadorea</taxon>
        <taxon>Rhabditida</taxon>
        <taxon>Rhabditina</taxon>
        <taxon>Rhabditomorpha</taxon>
        <taxon>Strongyloidea</taxon>
        <taxon>Metastrongylidae</taxon>
        <taxon>Angiostrongylus</taxon>
    </lineage>
</organism>
<name>A0A0K0D2W5_ANGCA</name>
<keyword evidence="4" id="KW-0675">Receptor</keyword>
<evidence type="ECO:0000256" key="5">
    <source>
        <dbReference type="ARBA" id="ARBA00023180"/>
    </source>
</evidence>
<accession>A0A0K0D2W5</accession>
<dbReference type="GO" id="GO:0004383">
    <property type="term" value="F:guanylate cyclase activity"/>
    <property type="evidence" value="ECO:0007669"/>
    <property type="project" value="TreeGrafter"/>
</dbReference>